<dbReference type="GeneID" id="73347768"/>
<dbReference type="Proteomes" id="UP000830671">
    <property type="component" value="Chromosome 7"/>
</dbReference>
<evidence type="ECO:0000313" key="2">
    <source>
        <dbReference type="Proteomes" id="UP000830671"/>
    </source>
</evidence>
<dbReference type="RefSeq" id="XP_049149904.1">
    <property type="nucleotide sequence ID" value="XM_049292758.1"/>
</dbReference>
<organism evidence="1 2">
    <name type="scientific">Colletotrichum lupini</name>
    <dbReference type="NCBI Taxonomy" id="145971"/>
    <lineage>
        <taxon>Eukaryota</taxon>
        <taxon>Fungi</taxon>
        <taxon>Dikarya</taxon>
        <taxon>Ascomycota</taxon>
        <taxon>Pezizomycotina</taxon>
        <taxon>Sordariomycetes</taxon>
        <taxon>Hypocreomycetidae</taxon>
        <taxon>Glomerellales</taxon>
        <taxon>Glomerellaceae</taxon>
        <taxon>Colletotrichum</taxon>
        <taxon>Colletotrichum acutatum species complex</taxon>
    </lineage>
</organism>
<reference evidence="1" key="1">
    <citation type="journal article" date="2021" name="Mol. Plant Microbe Interact.">
        <title>Complete Genome Sequence of the Plant-Pathogenic Fungus Colletotrichum lupini.</title>
        <authorList>
            <person name="Baroncelli R."/>
            <person name="Pensec F."/>
            <person name="Da Lio D."/>
            <person name="Boufleur T."/>
            <person name="Vicente I."/>
            <person name="Sarrocco S."/>
            <person name="Picot A."/>
            <person name="Baraldi E."/>
            <person name="Sukno S."/>
            <person name="Thon M."/>
            <person name="Le Floch G."/>
        </authorList>
    </citation>
    <scope>NUCLEOTIDE SEQUENCE</scope>
    <source>
        <strain evidence="1">IMI 504893</strain>
    </source>
</reference>
<protein>
    <submittedName>
        <fullName evidence="1">Uncharacterized protein</fullName>
    </submittedName>
</protein>
<accession>A0A9Q8WLT0</accession>
<sequence length="93" mass="10529">MGNRAFGQNHHAWKMFQQRKSNAINCTFHSYLSTMILNNLVLLAGTVASLSTSSTLPHHENPEAISCSTSANQATPSWRQQQIFETFIQRFFV</sequence>
<name>A0A9Q8WLT0_9PEZI</name>
<evidence type="ECO:0000313" key="1">
    <source>
        <dbReference type="EMBL" id="UQC88298.1"/>
    </source>
</evidence>
<dbReference type="KEGG" id="clup:CLUP02_13821"/>
<keyword evidence="2" id="KW-1185">Reference proteome</keyword>
<dbReference type="EMBL" id="CP019479">
    <property type="protein sequence ID" value="UQC88298.1"/>
    <property type="molecule type" value="Genomic_DNA"/>
</dbReference>
<dbReference type="AlphaFoldDB" id="A0A9Q8WLT0"/>
<proteinExistence type="predicted"/>
<gene>
    <name evidence="1" type="ORF">CLUP02_13821</name>
</gene>